<evidence type="ECO:0000313" key="8">
    <source>
        <dbReference type="EMBL" id="SCV71449.1"/>
    </source>
</evidence>
<dbReference type="GO" id="GO:0000930">
    <property type="term" value="C:gamma-tubulin complex"/>
    <property type="evidence" value="ECO:0007669"/>
    <property type="project" value="TreeGrafter"/>
</dbReference>
<comment type="similarity">
    <text evidence="2">Belongs to the TUBGCP family.</text>
</comment>
<dbReference type="Pfam" id="PF04130">
    <property type="entry name" value="GCP_C_terminal"/>
    <property type="match status" value="1"/>
</dbReference>
<dbReference type="STRING" id="269621.A0A238FF72"/>
<dbReference type="GO" id="GO:0051321">
    <property type="term" value="P:meiotic cell cycle"/>
    <property type="evidence" value="ECO:0007669"/>
    <property type="project" value="TreeGrafter"/>
</dbReference>
<dbReference type="Proteomes" id="UP000198372">
    <property type="component" value="Unassembled WGS sequence"/>
</dbReference>
<protein>
    <submittedName>
        <fullName evidence="8">BQ2448_3037 protein</fullName>
    </submittedName>
</protein>
<evidence type="ECO:0000256" key="4">
    <source>
        <dbReference type="ARBA" id="ARBA00022701"/>
    </source>
</evidence>
<dbReference type="GO" id="GO:0051011">
    <property type="term" value="F:microtubule minus-end binding"/>
    <property type="evidence" value="ECO:0007669"/>
    <property type="project" value="TreeGrafter"/>
</dbReference>
<keyword evidence="9" id="KW-1185">Reference proteome</keyword>
<evidence type="ECO:0000313" key="9">
    <source>
        <dbReference type="Proteomes" id="UP000198372"/>
    </source>
</evidence>
<dbReference type="GO" id="GO:0000922">
    <property type="term" value="C:spindle pole"/>
    <property type="evidence" value="ECO:0007669"/>
    <property type="project" value="InterPro"/>
</dbReference>
<accession>A0A238FF72</accession>
<evidence type="ECO:0000256" key="5">
    <source>
        <dbReference type="ARBA" id="ARBA00023212"/>
    </source>
</evidence>
<dbReference type="OrthoDB" id="775571at2759"/>
<dbReference type="PANTHER" id="PTHR19302:SF70">
    <property type="entry name" value="GAMMA-TUBULIN COMPLEX COMPONENT 6"/>
    <property type="match status" value="1"/>
</dbReference>
<dbReference type="GO" id="GO:0005816">
    <property type="term" value="C:spindle pole body"/>
    <property type="evidence" value="ECO:0007669"/>
    <property type="project" value="UniProtKB-ARBA"/>
</dbReference>
<evidence type="ECO:0000259" key="7">
    <source>
        <dbReference type="Pfam" id="PF04130"/>
    </source>
</evidence>
<dbReference type="GO" id="GO:0005874">
    <property type="term" value="C:microtubule"/>
    <property type="evidence" value="ECO:0007669"/>
    <property type="project" value="UniProtKB-KW"/>
</dbReference>
<dbReference type="InterPro" id="IPR007259">
    <property type="entry name" value="GCP"/>
</dbReference>
<gene>
    <name evidence="8" type="ORF">BQ2448_3037</name>
</gene>
<evidence type="ECO:0000256" key="6">
    <source>
        <dbReference type="SAM" id="MobiDB-lite"/>
    </source>
</evidence>
<organism evidence="8 9">
    <name type="scientific">Microbotryum intermedium</name>
    <dbReference type="NCBI Taxonomy" id="269621"/>
    <lineage>
        <taxon>Eukaryota</taxon>
        <taxon>Fungi</taxon>
        <taxon>Dikarya</taxon>
        <taxon>Basidiomycota</taxon>
        <taxon>Pucciniomycotina</taxon>
        <taxon>Microbotryomycetes</taxon>
        <taxon>Microbotryales</taxon>
        <taxon>Microbotryaceae</taxon>
        <taxon>Microbotryum</taxon>
    </lineage>
</organism>
<dbReference type="PANTHER" id="PTHR19302">
    <property type="entry name" value="GAMMA TUBULIN COMPLEX PROTEIN"/>
    <property type="match status" value="1"/>
</dbReference>
<feature type="region of interest" description="Disordered" evidence="6">
    <location>
        <begin position="103"/>
        <end position="122"/>
    </location>
</feature>
<comment type="subcellular location">
    <subcellularLocation>
        <location evidence="1">Cytoplasm</location>
        <location evidence="1">Cytoskeleton</location>
    </subcellularLocation>
</comment>
<keyword evidence="5" id="KW-0206">Cytoskeleton</keyword>
<sequence>MPLFGTRPNDDDFLLSHIGDKGMYSAHASRFGLPLPLPTTRSAGLSQDDFQALAFRLPVLDLGAGAAASFEDVIVKNVVFKQKQDQQRAFEAGQEHVLSVGRQGLDTTPPLEGEVDDDATGPSTYRDVWSEVASSEVPKTAPQLSTWDNLDRPDKSYASPFFSEAPARVWEAEISLNSDRTSRAPAYAHGVVLDNLMTIVRGLDSVLLAWDTEKERYVWRADLKGKAKSGLENRGRLVGISLEASHSYVQRFLFLATSLVRLDTVAQSLVEPSSNPSTTAHAVSSSLSAFVAWAQEEVVKSCPTQLDDATDPSSRDGLVVVWSKLSNLARVVESISTIFNRQYRMVPPLAPIPRTTAYLLTLLHDHLNHHLAYSLTPPLLEQTTAAWLLDQALTAWWTGWEDWVGIAEGLHHESEKAWADLGIEVELTKREMALLQVRSASLALEELLRIRYRLAFANVLQLHLSRIPTFFPRNVAIELFEAGRALRLLRRAKPDHPLSRSQRIQDSGRGVRWDVGDDERFFQAVRTRVAQLRNDMRAWQDGTYAASAQTDNASSTRLDVHTSASSLKYPAELDDLFSRFTALSVANALTAPHWSTDTVIGSFLDHRIESSTFSILPPSRPSLNILLSTSLYRPLSTFGRLPSAALLTLFFTDLALTSHLDILHSFFLFGDAFFVQRFRDALFAPPEEREGISIQRRRARDANVWGAQDQGELGAEREGWGIGIGIRGMTDQTSWPPGGAELALALRAALAESIQQRIEAVDRKMVEDEGKEDKAKLNDAQVWRSVDSRLSFAFRHDDVEMDPNSLTAFNFLYLDYKTPSPLDLVITPSVQLKYQQIFTHLLKLMRIEAVMRNMTLDITKPVVFSLTRNGRLGERSENPRPSLLLDLETFDPRARKALIVLCYELRTLVNSITGHAYHSAIDPNVSIFRASLQTIEHALHQQIHPTPRSNDEEEDDSDAAVWNLETLELVHHQFLDRILLSLLLQKRQRPLMRVVTEGIFQVVLDLGRSIKRWKRYQATDTWPPRAEMGILNEILVMHKQLTSQANTLVKVLQALDDRGSSSTRKSSSSSSGLGLGLGKSWSFKGQRGRKILEEMELGLEAKSAGYLSEWVFALDSNRYYAGLTVA</sequence>
<keyword evidence="3" id="KW-0963">Cytoplasm</keyword>
<reference evidence="9" key="1">
    <citation type="submission" date="2016-09" db="EMBL/GenBank/DDBJ databases">
        <authorList>
            <person name="Jeantristanb JTB J.-T."/>
            <person name="Ricardo R."/>
        </authorList>
    </citation>
    <scope>NUCLEOTIDE SEQUENCE [LARGE SCALE GENOMIC DNA]</scope>
</reference>
<dbReference type="GO" id="GO:0031122">
    <property type="term" value="P:cytoplasmic microtubule organization"/>
    <property type="evidence" value="ECO:0007669"/>
    <property type="project" value="TreeGrafter"/>
</dbReference>
<dbReference type="GO" id="GO:0000278">
    <property type="term" value="P:mitotic cell cycle"/>
    <property type="evidence" value="ECO:0007669"/>
    <property type="project" value="TreeGrafter"/>
</dbReference>
<feature type="domain" description="Gamma tubulin complex component C-terminal" evidence="7">
    <location>
        <begin position="656"/>
        <end position="1120"/>
    </location>
</feature>
<keyword evidence="4" id="KW-0493">Microtubule</keyword>
<proteinExistence type="inferred from homology"/>
<dbReference type="GO" id="GO:0043015">
    <property type="term" value="F:gamma-tubulin binding"/>
    <property type="evidence" value="ECO:0007669"/>
    <property type="project" value="InterPro"/>
</dbReference>
<dbReference type="AlphaFoldDB" id="A0A238FF72"/>
<evidence type="ECO:0000256" key="2">
    <source>
        <dbReference type="ARBA" id="ARBA00010337"/>
    </source>
</evidence>
<dbReference type="Gene3D" id="1.20.120.1900">
    <property type="entry name" value="Gamma-tubulin complex, C-terminal domain"/>
    <property type="match status" value="1"/>
</dbReference>
<dbReference type="EMBL" id="FMSP01000007">
    <property type="protein sequence ID" value="SCV71449.1"/>
    <property type="molecule type" value="Genomic_DNA"/>
</dbReference>
<evidence type="ECO:0000256" key="1">
    <source>
        <dbReference type="ARBA" id="ARBA00004245"/>
    </source>
</evidence>
<dbReference type="InterPro" id="IPR042241">
    <property type="entry name" value="GCP_C_sf"/>
</dbReference>
<dbReference type="InterPro" id="IPR040457">
    <property type="entry name" value="GCP_C"/>
</dbReference>
<dbReference type="GO" id="GO:0051225">
    <property type="term" value="P:spindle assembly"/>
    <property type="evidence" value="ECO:0007669"/>
    <property type="project" value="TreeGrafter"/>
</dbReference>
<evidence type="ECO:0000256" key="3">
    <source>
        <dbReference type="ARBA" id="ARBA00022490"/>
    </source>
</evidence>
<dbReference type="GO" id="GO:0007020">
    <property type="term" value="P:microtubule nucleation"/>
    <property type="evidence" value="ECO:0007669"/>
    <property type="project" value="InterPro"/>
</dbReference>
<name>A0A238FF72_9BASI</name>